<dbReference type="CDD" id="cd01918">
    <property type="entry name" value="HprK_C"/>
    <property type="match status" value="1"/>
</dbReference>
<proteinExistence type="inferred from homology"/>
<sequence>MSSSIEFNKKPLKKNSISVAEFYNQISLKMGVALERLNEVDMSKRKVVERDIHRPGLALAGFTNLFTYKRIQIFGNTETRFLNHLSPSKRLQAFENITKFKVPCICLTDSNRLDKPLLDLATQAGIPVFRTDMPTTKFIYLVTDFLDDHFAPYQTYHGSMVDVYGIGMLLVGRSGIGKSEIALDLVERGHRLVADDAVVLTRKGESVLIGSGTNLVGHFMEIRGLGIIDVQAMFGVRAIRYQKRLEVVVELLEWDSNREYDRTGLEPKFLNILGVNVQHVQLPIYPGKNITVIAEVIALNYLLKHYGYDAAKVFEKRLAEKIAAQSGSRHRNNGTQRSVEYFEHDFE</sequence>
<dbReference type="HAMAP" id="MF_01249">
    <property type="entry name" value="HPr_kinase"/>
    <property type="match status" value="1"/>
</dbReference>
<keyword evidence="9 14" id="KW-0418">Kinase</keyword>
<dbReference type="InterPro" id="IPR028979">
    <property type="entry name" value="Ser_kin/Pase_Hpr-like_N_sf"/>
</dbReference>
<dbReference type="Pfam" id="PF07475">
    <property type="entry name" value="Hpr_kinase_C"/>
    <property type="match status" value="1"/>
</dbReference>
<reference evidence="17 18" key="1">
    <citation type="journal article" date="2011" name="ISME J.">
        <title>Community ecology of hot spring cyanobacterial mats: predominant populations and their functional potential.</title>
        <authorList>
            <person name="Klatt C.G."/>
            <person name="Wood J.M."/>
            <person name="Rusch D.B."/>
            <person name="Bateson M.M."/>
            <person name="Hamamura N."/>
            <person name="Heidelberg J.F."/>
            <person name="Grossman A.R."/>
            <person name="Bhaya D."/>
            <person name="Cohan F.M."/>
            <person name="Kuhl M."/>
            <person name="Bryant D.A."/>
            <person name="Ward D.M."/>
        </authorList>
    </citation>
    <scope>NUCLEOTIDE SEQUENCE [LARGE SCALE GENOMIC DNA]</scope>
    <source>
        <strain evidence="17">OS</strain>
    </source>
</reference>
<evidence type="ECO:0000256" key="7">
    <source>
        <dbReference type="ARBA" id="ARBA00022723"/>
    </source>
</evidence>
<evidence type="ECO:0000256" key="14">
    <source>
        <dbReference type="HAMAP-Rule" id="MF_01249"/>
    </source>
</evidence>
<dbReference type="PANTHER" id="PTHR30305:SF1">
    <property type="entry name" value="HPR KINASE_PHOSPHORYLASE"/>
    <property type="match status" value="1"/>
</dbReference>
<comment type="catalytic activity">
    <reaction evidence="1 14">
        <text>[HPr protein]-L-serine + ATP = [HPr protein]-O-phospho-L-serine + ADP + H(+)</text>
        <dbReference type="Rhea" id="RHEA:46600"/>
        <dbReference type="Rhea" id="RHEA-COMP:11602"/>
        <dbReference type="Rhea" id="RHEA-COMP:11603"/>
        <dbReference type="ChEBI" id="CHEBI:15378"/>
        <dbReference type="ChEBI" id="CHEBI:29999"/>
        <dbReference type="ChEBI" id="CHEBI:30616"/>
        <dbReference type="ChEBI" id="CHEBI:83421"/>
        <dbReference type="ChEBI" id="CHEBI:456216"/>
    </reaction>
</comment>
<feature type="active site" description="Proton acceptor; for phosphorylation activity. Proton donor; for dephosphorylation activity" evidence="14">
    <location>
        <position position="196"/>
    </location>
</feature>
<evidence type="ECO:0000256" key="4">
    <source>
        <dbReference type="ARBA" id="ARBA00011643"/>
    </source>
</evidence>
<comment type="miscellaneous">
    <text evidence="14">Both phosphorylation and phosphorolysis are carried out by the same active site and suggest a common mechanism for both reactions.</text>
</comment>
<evidence type="ECO:0000313" key="17">
    <source>
        <dbReference type="EMBL" id="RFM25073.1"/>
    </source>
</evidence>
<evidence type="ECO:0000256" key="3">
    <source>
        <dbReference type="ARBA" id="ARBA00006883"/>
    </source>
</evidence>
<comment type="similarity">
    <text evidence="3 14">Belongs to the HPrK/P family.</text>
</comment>
<feature type="domain" description="HPr kinase/phosphorylase C-terminal" evidence="16">
    <location>
        <begin position="149"/>
        <end position="317"/>
    </location>
</feature>
<dbReference type="GO" id="GO:0005524">
    <property type="term" value="F:ATP binding"/>
    <property type="evidence" value="ECO:0007669"/>
    <property type="project" value="UniProtKB-UniRule"/>
</dbReference>
<dbReference type="FunFam" id="3.40.50.300:FF:000174">
    <property type="entry name" value="HPr kinase/phosphorylase"/>
    <property type="match status" value="1"/>
</dbReference>
<protein>
    <recommendedName>
        <fullName evidence="14">HPr kinase/phosphorylase</fullName>
        <shortName evidence="14">HPrK/P</shortName>
        <ecNumber evidence="14">2.7.11.-</ecNumber>
        <ecNumber evidence="14">2.7.4.-</ecNumber>
    </recommendedName>
    <alternativeName>
        <fullName evidence="14">HPr(Ser) kinase/phosphorylase</fullName>
    </alternativeName>
</protein>
<evidence type="ECO:0000256" key="8">
    <source>
        <dbReference type="ARBA" id="ARBA00022741"/>
    </source>
</evidence>
<dbReference type="PANTHER" id="PTHR30305">
    <property type="entry name" value="PROTEIN YJDM-RELATED"/>
    <property type="match status" value="1"/>
</dbReference>
<dbReference type="EC" id="2.7.4.-" evidence="14"/>
<dbReference type="EMBL" id="PHFL01000010">
    <property type="protein sequence ID" value="RFM25073.1"/>
    <property type="molecule type" value="Genomic_DNA"/>
</dbReference>
<evidence type="ECO:0000256" key="9">
    <source>
        <dbReference type="ARBA" id="ARBA00022777"/>
    </source>
</evidence>
<evidence type="ECO:0000256" key="5">
    <source>
        <dbReference type="ARBA" id="ARBA00022527"/>
    </source>
</evidence>
<feature type="binding site" evidence="14">
    <location>
        <begin position="172"/>
        <end position="179"/>
    </location>
    <ligand>
        <name>ATP</name>
        <dbReference type="ChEBI" id="CHEBI:30616"/>
    </ligand>
</feature>
<dbReference type="Gene3D" id="3.40.50.300">
    <property type="entry name" value="P-loop containing nucleotide triphosphate hydrolases"/>
    <property type="match status" value="1"/>
</dbReference>
<dbReference type="GO" id="GO:0000155">
    <property type="term" value="F:phosphorelay sensor kinase activity"/>
    <property type="evidence" value="ECO:0007669"/>
    <property type="project" value="InterPro"/>
</dbReference>
<dbReference type="GO" id="GO:0006109">
    <property type="term" value="P:regulation of carbohydrate metabolic process"/>
    <property type="evidence" value="ECO:0007669"/>
    <property type="project" value="UniProtKB-UniRule"/>
</dbReference>
<keyword evidence="7 14" id="KW-0479">Metal-binding</keyword>
<feature type="binding site" evidence="14">
    <location>
        <position position="179"/>
    </location>
    <ligand>
        <name>Mg(2+)</name>
        <dbReference type="ChEBI" id="CHEBI:18420"/>
    </ligand>
</feature>
<comment type="caution">
    <text evidence="17">The sequence shown here is derived from an EMBL/GenBank/DDBJ whole genome shotgun (WGS) entry which is preliminary data.</text>
</comment>
<feature type="binding site" evidence="14">
    <location>
        <position position="221"/>
    </location>
    <ligand>
        <name>Mg(2+)</name>
        <dbReference type="ChEBI" id="CHEBI:18420"/>
    </ligand>
</feature>
<evidence type="ECO:0000259" key="15">
    <source>
        <dbReference type="Pfam" id="PF02603"/>
    </source>
</evidence>
<comment type="function">
    <text evidence="14">Catalyzes the ATP- as well as the pyrophosphate-dependent phosphorylation of a specific serine residue in HPr, a phosphocarrier protein of the phosphoenolpyruvate-dependent sugar phosphotransferase system (PTS). HprK/P also catalyzes the pyrophosphate-producing, inorganic phosphate-dependent dephosphorylation (phosphorolysis) of seryl-phosphorylated HPr (P-Ser-HPr).</text>
</comment>
<comment type="catalytic activity">
    <reaction evidence="13 14">
        <text>[HPr protein]-O-phospho-L-serine + phosphate + H(+) = [HPr protein]-L-serine + diphosphate</text>
        <dbReference type="Rhea" id="RHEA:46604"/>
        <dbReference type="Rhea" id="RHEA-COMP:11602"/>
        <dbReference type="Rhea" id="RHEA-COMP:11603"/>
        <dbReference type="ChEBI" id="CHEBI:15378"/>
        <dbReference type="ChEBI" id="CHEBI:29999"/>
        <dbReference type="ChEBI" id="CHEBI:33019"/>
        <dbReference type="ChEBI" id="CHEBI:43474"/>
        <dbReference type="ChEBI" id="CHEBI:83421"/>
    </reaction>
</comment>
<dbReference type="Gene3D" id="3.40.1390.20">
    <property type="entry name" value="HprK N-terminal domain-like"/>
    <property type="match status" value="1"/>
</dbReference>
<comment type="cofactor">
    <cofactor evidence="2 14">
        <name>Mg(2+)</name>
        <dbReference type="ChEBI" id="CHEBI:18420"/>
    </cofactor>
</comment>
<evidence type="ECO:0000256" key="13">
    <source>
        <dbReference type="ARBA" id="ARBA00047657"/>
    </source>
</evidence>
<feature type="region of interest" description="Important for the catalytic mechanism of dephosphorylation" evidence="14">
    <location>
        <begin position="283"/>
        <end position="288"/>
    </location>
</feature>
<dbReference type="Pfam" id="PF02603">
    <property type="entry name" value="Hpr_kinase_N"/>
    <property type="match status" value="1"/>
</dbReference>
<evidence type="ECO:0000256" key="11">
    <source>
        <dbReference type="ARBA" id="ARBA00022842"/>
    </source>
</evidence>
<evidence type="ECO:0000313" key="18">
    <source>
        <dbReference type="Proteomes" id="UP000266389"/>
    </source>
</evidence>
<keyword evidence="11 14" id="KW-0460">Magnesium</keyword>
<feature type="region of interest" description="Important for the catalytic mechanism of both phosphorylation and dephosphorylation" evidence="14">
    <location>
        <begin position="220"/>
        <end position="229"/>
    </location>
</feature>
<dbReference type="Proteomes" id="UP000266389">
    <property type="component" value="Unassembled WGS sequence"/>
</dbReference>
<name>A0A395M2P7_9BACT</name>
<dbReference type="InterPro" id="IPR011104">
    <property type="entry name" value="Hpr_kin/Pase_C"/>
</dbReference>
<dbReference type="EC" id="2.7.11.-" evidence="14"/>
<keyword evidence="6 14" id="KW-0808">Transferase</keyword>
<evidence type="ECO:0000256" key="10">
    <source>
        <dbReference type="ARBA" id="ARBA00022840"/>
    </source>
</evidence>
<feature type="active site" evidence="14">
    <location>
        <position position="262"/>
    </location>
</feature>
<organism evidence="17 18">
    <name type="scientific">Candidatus Thermochlorobacter aerophilus</name>
    <dbReference type="NCBI Taxonomy" id="1868324"/>
    <lineage>
        <taxon>Bacteria</taxon>
        <taxon>Pseudomonadati</taxon>
        <taxon>Chlorobiota</taxon>
        <taxon>Chlorobiia</taxon>
        <taxon>Chlorobiales</taxon>
        <taxon>Candidatus Thermochlorobacteriaceae</taxon>
        <taxon>Candidatus Thermochlorobacter</taxon>
    </lineage>
</organism>
<dbReference type="GO" id="GO:0004674">
    <property type="term" value="F:protein serine/threonine kinase activity"/>
    <property type="evidence" value="ECO:0007669"/>
    <property type="project" value="UniProtKB-KW"/>
</dbReference>
<evidence type="ECO:0000256" key="2">
    <source>
        <dbReference type="ARBA" id="ARBA00001946"/>
    </source>
</evidence>
<evidence type="ECO:0000259" key="16">
    <source>
        <dbReference type="Pfam" id="PF07475"/>
    </source>
</evidence>
<evidence type="ECO:0000256" key="12">
    <source>
        <dbReference type="ARBA" id="ARBA00023268"/>
    </source>
</evidence>
<dbReference type="InterPro" id="IPR003755">
    <property type="entry name" value="HPr(Ser)_kin/Pase"/>
</dbReference>
<dbReference type="GO" id="GO:0000287">
    <property type="term" value="F:magnesium ion binding"/>
    <property type="evidence" value="ECO:0007669"/>
    <property type="project" value="UniProtKB-UniRule"/>
</dbReference>
<keyword evidence="12 14" id="KW-0511">Multifunctional enzyme</keyword>
<accession>A0A395M2P7</accession>
<gene>
    <name evidence="14" type="primary">hprK</name>
    <name evidence="17" type="ORF">D0433_02525</name>
</gene>
<evidence type="ECO:0000256" key="6">
    <source>
        <dbReference type="ARBA" id="ARBA00022679"/>
    </source>
</evidence>
<dbReference type="NCBIfam" id="TIGR00679">
    <property type="entry name" value="hpr-ser"/>
    <property type="match status" value="1"/>
</dbReference>
<dbReference type="AlphaFoldDB" id="A0A395M2P7"/>
<comment type="domain">
    <text evidence="14">The Walker A ATP-binding motif also binds Pi and PPi.</text>
</comment>
<keyword evidence="5 14" id="KW-0723">Serine/threonine-protein kinase</keyword>
<dbReference type="InterPro" id="IPR027417">
    <property type="entry name" value="P-loop_NTPase"/>
</dbReference>
<comment type="subunit">
    <text evidence="4 14">Homohexamer.</text>
</comment>
<feature type="active site" evidence="14">
    <location>
        <position position="178"/>
    </location>
</feature>
<dbReference type="GO" id="GO:0004712">
    <property type="term" value="F:protein serine/threonine/tyrosine kinase activity"/>
    <property type="evidence" value="ECO:0007669"/>
    <property type="project" value="UniProtKB-UniRule"/>
</dbReference>
<dbReference type="SUPFAM" id="SSF75138">
    <property type="entry name" value="HprK N-terminal domain-like"/>
    <property type="match status" value="1"/>
</dbReference>
<keyword evidence="10 14" id="KW-0067">ATP-binding</keyword>
<dbReference type="InterPro" id="IPR011126">
    <property type="entry name" value="Hpr_kin/Pase_Hpr_N"/>
</dbReference>
<feature type="active site" evidence="14">
    <location>
        <position position="157"/>
    </location>
</feature>
<feature type="domain" description="HPr(Ser) kinase/phosphorylase N-terminal" evidence="15">
    <location>
        <begin position="17"/>
        <end position="146"/>
    </location>
</feature>
<keyword evidence="8 14" id="KW-0547">Nucleotide-binding</keyword>
<evidence type="ECO:0000256" key="1">
    <source>
        <dbReference type="ARBA" id="ARBA00001120"/>
    </source>
</evidence>
<dbReference type="SUPFAM" id="SSF53795">
    <property type="entry name" value="PEP carboxykinase-like"/>
    <property type="match status" value="1"/>
</dbReference>